<reference evidence="4" key="1">
    <citation type="submission" date="2017-05" db="EMBL/GenBank/DDBJ databases">
        <title>Dechlorination kinetics govern the competition between two new strains of the genus Sulfurospirillum.</title>
        <authorList>
            <person name="Buttet G.F."/>
            <person name="Murray A.M."/>
            <person name="Goris T."/>
            <person name="Burion M."/>
            <person name="Lin B."/>
            <person name="Rolle M."/>
            <person name="Maillard J."/>
        </authorList>
    </citation>
    <scope>NUCLEOTIDE SEQUENCE [LARGE SCALE GENOMIC DNA]</scope>
    <source>
        <strain evidence="4">SL2-1</strain>
    </source>
</reference>
<organism evidence="3 4">
    <name type="scientific">Sulfurospirillum diekertiae</name>
    <dbReference type="NCBI Taxonomy" id="1854492"/>
    <lineage>
        <taxon>Bacteria</taxon>
        <taxon>Pseudomonadati</taxon>
        <taxon>Campylobacterota</taxon>
        <taxon>Epsilonproteobacteria</taxon>
        <taxon>Campylobacterales</taxon>
        <taxon>Sulfurospirillaceae</taxon>
        <taxon>Sulfurospirillum</taxon>
    </lineage>
</organism>
<keyword evidence="4" id="KW-1185">Reference proteome</keyword>
<dbReference type="Pfam" id="PF02541">
    <property type="entry name" value="Ppx-GppA"/>
    <property type="match status" value="1"/>
</dbReference>
<evidence type="ECO:0000313" key="3">
    <source>
        <dbReference type="EMBL" id="ARU49777.1"/>
    </source>
</evidence>
<gene>
    <name evidence="3" type="ORF">Sdiek1_2629</name>
</gene>
<keyword evidence="1" id="KW-0732">Signal</keyword>
<dbReference type="RefSeq" id="WP_087439469.1">
    <property type="nucleotide sequence ID" value="NZ_CP021416.1"/>
</dbReference>
<dbReference type="Gene3D" id="3.30.420.40">
    <property type="match status" value="1"/>
</dbReference>
<accession>A0A1Y0HNT9</accession>
<feature type="chain" id="PRO_5012146449" description="Ppx/GppA phosphatase N-terminal domain-containing protein" evidence="1">
    <location>
        <begin position="21"/>
        <end position="327"/>
    </location>
</feature>
<proteinExistence type="predicted"/>
<protein>
    <recommendedName>
        <fullName evidence="2">Ppx/GppA phosphatase N-terminal domain-containing protein</fullName>
    </recommendedName>
</protein>
<dbReference type="OrthoDB" id="9793035at2"/>
<dbReference type="Gene3D" id="3.30.420.150">
    <property type="entry name" value="Exopolyphosphatase. Domain 2"/>
    <property type="match status" value="1"/>
</dbReference>
<dbReference type="InterPro" id="IPR043129">
    <property type="entry name" value="ATPase_NBD"/>
</dbReference>
<dbReference type="PANTHER" id="PTHR30005:SF0">
    <property type="entry name" value="RETROGRADE REGULATION PROTEIN 2"/>
    <property type="match status" value="1"/>
</dbReference>
<evidence type="ECO:0000259" key="2">
    <source>
        <dbReference type="Pfam" id="PF02541"/>
    </source>
</evidence>
<dbReference type="Proteomes" id="UP000196005">
    <property type="component" value="Chromosome"/>
</dbReference>
<dbReference type="SUPFAM" id="SSF53067">
    <property type="entry name" value="Actin-like ATPase domain"/>
    <property type="match status" value="2"/>
</dbReference>
<feature type="domain" description="Ppx/GppA phosphatase N-terminal" evidence="2">
    <location>
        <begin position="67"/>
        <end position="302"/>
    </location>
</feature>
<dbReference type="PANTHER" id="PTHR30005">
    <property type="entry name" value="EXOPOLYPHOSPHATASE"/>
    <property type="match status" value="1"/>
</dbReference>
<dbReference type="InterPro" id="IPR003695">
    <property type="entry name" value="Ppx_GppA_N"/>
</dbReference>
<evidence type="ECO:0000256" key="1">
    <source>
        <dbReference type="SAM" id="SignalP"/>
    </source>
</evidence>
<dbReference type="GO" id="GO:0006357">
    <property type="term" value="P:regulation of transcription by RNA polymerase II"/>
    <property type="evidence" value="ECO:0007669"/>
    <property type="project" value="TreeGrafter"/>
</dbReference>
<dbReference type="AlphaFoldDB" id="A0A1Y0HNT9"/>
<sequence>MSFKKSFFSRLFLCIFLCHAVLFGEQYGAIEIGGKGVKAYVIEIDNTLTKINYRNALNTAPQSGITEHHIMTPEMIQHVSSDIAILQNMLLHDQNISEQNIFIIASSAIYKIKNRPALETKVKKMTHHSLYFINEKEESTFAFYGSVPKAQWLSASMIDIGGGNTKVAWMDAQNTIDFFEIPLGTVSLTQQADLRDTNTSFEAKCVSVIQNELSTLQTTHTKEALYATGGIFWATAYLKTNGQLEPFVRLEKADFEKVIALFSHEEQKECHDDSAQCFLRGYYGAKNLVAGALLAKETIDAMQFFDQKVYFAKDGAWVIGWLLVHTK</sequence>
<name>A0A1Y0HNT9_9BACT</name>
<dbReference type="EMBL" id="CP021416">
    <property type="protein sequence ID" value="ARU49777.1"/>
    <property type="molecule type" value="Genomic_DNA"/>
</dbReference>
<dbReference type="InterPro" id="IPR050273">
    <property type="entry name" value="GppA/Ppx_hydrolase"/>
</dbReference>
<feature type="signal peptide" evidence="1">
    <location>
        <begin position="1"/>
        <end position="20"/>
    </location>
</feature>
<evidence type="ECO:0000313" key="4">
    <source>
        <dbReference type="Proteomes" id="UP000196005"/>
    </source>
</evidence>
<dbReference type="KEGG" id="suls:Sdiek1_2629"/>